<protein>
    <submittedName>
        <fullName evidence="1">Uncharacterized protein</fullName>
    </submittedName>
</protein>
<dbReference type="EMBL" id="MK072071">
    <property type="protein sequence ID" value="AYV78164.1"/>
    <property type="molecule type" value="Genomic_DNA"/>
</dbReference>
<name>A0A3G4ZV10_9VIRU</name>
<accession>A0A3G4ZV10</accession>
<evidence type="ECO:0000313" key="1">
    <source>
        <dbReference type="EMBL" id="AYV78164.1"/>
    </source>
</evidence>
<proteinExistence type="predicted"/>
<reference evidence="1" key="1">
    <citation type="submission" date="2018-10" db="EMBL/GenBank/DDBJ databases">
        <title>Hidden diversity of soil giant viruses.</title>
        <authorList>
            <person name="Schulz F."/>
            <person name="Alteio L."/>
            <person name="Goudeau D."/>
            <person name="Ryan E.M."/>
            <person name="Malmstrom R.R."/>
            <person name="Blanchard J."/>
            <person name="Woyke T."/>
        </authorList>
    </citation>
    <scope>NUCLEOTIDE SEQUENCE</scope>
    <source>
        <strain evidence="1">EDV1</strain>
    </source>
</reference>
<gene>
    <name evidence="1" type="ORF">Edafosvirus6_13</name>
</gene>
<sequence length="132" mass="15916">MDCQLDDLSNDIRDYAYVGGDDLIFLDDYDNKKEEIKLLDEQFKLLIDQRKLFDEDVQAFEEKKKKFDEMEKEFSEKIKIFDQEKKKFDELKQQASVASNNDDVLWQSMNQMIRRKNVMSHNYLISQNKKNN</sequence>
<organism evidence="1">
    <name type="scientific">Edafosvirus sp</name>
    <dbReference type="NCBI Taxonomy" id="2487765"/>
    <lineage>
        <taxon>Viruses</taxon>
        <taxon>Varidnaviria</taxon>
        <taxon>Bamfordvirae</taxon>
        <taxon>Nucleocytoviricota</taxon>
        <taxon>Megaviricetes</taxon>
        <taxon>Imitervirales</taxon>
        <taxon>Mimiviridae</taxon>
        <taxon>Klosneuvirinae</taxon>
    </lineage>
</organism>